<dbReference type="GeneID" id="24260859"/>
<dbReference type="AlphaFoldDB" id="A0A068T281"/>
<evidence type="ECO:0000259" key="1">
    <source>
        <dbReference type="Pfam" id="PF02538"/>
    </source>
</evidence>
<dbReference type="InterPro" id="IPR003692">
    <property type="entry name" value="Hydantoinase_B"/>
</dbReference>
<dbReference type="GO" id="GO:0005829">
    <property type="term" value="C:cytosol"/>
    <property type="evidence" value="ECO:0007669"/>
    <property type="project" value="TreeGrafter"/>
</dbReference>
<dbReference type="KEGG" id="ngg:RG540_PA09240"/>
<evidence type="ECO:0000313" key="3">
    <source>
        <dbReference type="Proteomes" id="UP000028181"/>
    </source>
</evidence>
<dbReference type="OrthoDB" id="9761586at2"/>
<organism evidence="2 3">
    <name type="scientific">Neorhizobium galegae bv. orientalis str. HAMBI 540</name>
    <dbReference type="NCBI Taxonomy" id="1028800"/>
    <lineage>
        <taxon>Bacteria</taxon>
        <taxon>Pseudomonadati</taxon>
        <taxon>Pseudomonadota</taxon>
        <taxon>Alphaproteobacteria</taxon>
        <taxon>Hyphomicrobiales</taxon>
        <taxon>Rhizobiaceae</taxon>
        <taxon>Rhizobium/Agrobacterium group</taxon>
        <taxon>Neorhizobium</taxon>
    </lineage>
</organism>
<name>A0A068T281_NEOGA</name>
<keyword evidence="3" id="KW-1185">Reference proteome</keyword>
<dbReference type="InterPro" id="IPR045079">
    <property type="entry name" value="Oxoprolinase-like"/>
</dbReference>
<keyword evidence="2" id="KW-0614">Plasmid</keyword>
<protein>
    <submittedName>
        <fullName evidence="2">N-methylhydantoinase B</fullName>
    </submittedName>
</protein>
<dbReference type="PANTHER" id="PTHR11365">
    <property type="entry name" value="5-OXOPROLINASE RELATED"/>
    <property type="match status" value="1"/>
</dbReference>
<evidence type="ECO:0000313" key="2">
    <source>
        <dbReference type="EMBL" id="CDN51600.1"/>
    </source>
</evidence>
<dbReference type="PATRIC" id="fig|1028800.3.peg.5554"/>
<dbReference type="EMBL" id="HG938354">
    <property type="protein sequence ID" value="CDN51600.1"/>
    <property type="molecule type" value="Genomic_DNA"/>
</dbReference>
<geneLocation type="plasmid" evidence="3">
    <name>II</name>
</geneLocation>
<gene>
    <name evidence="2" type="ORF">RG540_PA09240</name>
</gene>
<dbReference type="RefSeq" id="WP_051909838.1">
    <property type="nucleotide sequence ID" value="NZ_HG938354.1"/>
</dbReference>
<dbReference type="PANTHER" id="PTHR11365:SF23">
    <property type="entry name" value="HYPOTHETICAL 5-OXOPROLINASE (EUROFUNG)-RELATED"/>
    <property type="match status" value="1"/>
</dbReference>
<feature type="domain" description="Hydantoinase B/oxoprolinase" evidence="1">
    <location>
        <begin position="7"/>
        <end position="528"/>
    </location>
</feature>
<accession>A0A068T281</accession>
<dbReference type="eggNOG" id="COG0146">
    <property type="taxonomic scope" value="Bacteria"/>
</dbReference>
<proteinExistence type="predicted"/>
<dbReference type="GO" id="GO:0006749">
    <property type="term" value="P:glutathione metabolic process"/>
    <property type="evidence" value="ECO:0007669"/>
    <property type="project" value="TreeGrafter"/>
</dbReference>
<reference evidence="3" key="1">
    <citation type="journal article" date="2014" name="BMC Genomics">
        <title>Genome sequencing of two Neorhizobium galegae strains reveals a noeT gene responsible for the unusual acetylation of the nodulation factors.</title>
        <authorList>
            <person name="Osterman J."/>
            <person name="Marsh J."/>
            <person name="Laine P.K."/>
            <person name="Zeng Z."/>
            <person name="Alatalo E."/>
            <person name="Sullivan J.T."/>
            <person name="Young J.P."/>
            <person name="Thomas-Oates J."/>
            <person name="Paulin L."/>
            <person name="Lindstrom K."/>
        </authorList>
    </citation>
    <scope>NUCLEOTIDE SEQUENCE [LARGE SCALE GENOMIC DNA]</scope>
    <source>
        <strain evidence="3">HAMBI 540</strain>
    </source>
</reference>
<dbReference type="Proteomes" id="UP000028181">
    <property type="component" value="Plasmid pHAMBI540a"/>
</dbReference>
<dbReference type="GO" id="GO:0017168">
    <property type="term" value="F:5-oxoprolinase (ATP-hydrolyzing) activity"/>
    <property type="evidence" value="ECO:0007669"/>
    <property type="project" value="TreeGrafter"/>
</dbReference>
<dbReference type="Pfam" id="PF02538">
    <property type="entry name" value="Hydantoinase_B"/>
    <property type="match status" value="1"/>
</dbReference>
<sequence length="569" mass="61506">MTLQKNDPITVEVVRNAIVAYADEMAEALCKSAYNMMIYEVRDYCCGLIDTTGRMISQNRGGLPIFLADLGIAVEDGIKKYGLKGFEEGDVLVMNHGHICGQHLNNVVVYAPCFHEGELIGFAANRAHWVDIGGSRQGFGSNATTDIYSEGLQMRSLKIYKAGELNDTLYQIIQDNIRYPDASLGDLRAQVASCQIGAKRYAELVARYGRGVVESCVETIWDQTDKAARQVIERIPDGTYSAESFLDNDGRDLATPLRIAVKVIVSGSTITVDFHGMHPQVNGPLNSGRSGGIAAARVAFKALTSPELDVNEGCFRALNVDLPDGTILSARPPAALGQWSIALPTVIDTILKALAPAVPELIPAAHKGDMGGCSFFGFYDDGSRFLLMNIFGGGWGGRPHEDGESAAVSVCQGDVRNTPVELQEIKYPFIVEKHTLRPDSGGAGEHRGGLGIELTYRCLRACRGNINFDRTVTPPWGLHGGHTGEVSVAIIDRADGTQLRVNKATDVHFTPGDRITFLTAGGGGYGDPRKRSRTDLDEDIANGLVSREAAVRDYGHAEPQMPRRIVVNG</sequence>
<dbReference type="HOGENOM" id="CLU_020413_1_0_5"/>